<keyword evidence="10" id="KW-1185">Reference proteome</keyword>
<organism evidence="9 10">
    <name type="scientific">Acinetobacter larvae</name>
    <dbReference type="NCBI Taxonomy" id="1789224"/>
    <lineage>
        <taxon>Bacteria</taxon>
        <taxon>Pseudomonadati</taxon>
        <taxon>Pseudomonadota</taxon>
        <taxon>Gammaproteobacteria</taxon>
        <taxon>Moraxellales</taxon>
        <taxon>Moraxellaceae</taxon>
        <taxon>Acinetobacter</taxon>
    </lineage>
</organism>
<dbReference type="GO" id="GO:0046677">
    <property type="term" value="P:response to antibiotic"/>
    <property type="evidence" value="ECO:0007669"/>
    <property type="project" value="UniProtKB-KW"/>
</dbReference>
<dbReference type="KEGG" id="ala:BFG52_09765"/>
<dbReference type="OrthoDB" id="9815592at2"/>
<dbReference type="SUPFAM" id="SSF51161">
    <property type="entry name" value="Trimeric LpxA-like enzymes"/>
    <property type="match status" value="1"/>
</dbReference>
<evidence type="ECO:0000256" key="4">
    <source>
        <dbReference type="ARBA" id="ARBA00022679"/>
    </source>
</evidence>
<dbReference type="Gene3D" id="2.160.10.10">
    <property type="entry name" value="Hexapeptide repeat proteins"/>
    <property type="match status" value="1"/>
</dbReference>
<evidence type="ECO:0000313" key="10">
    <source>
        <dbReference type="Proteomes" id="UP000093391"/>
    </source>
</evidence>
<keyword evidence="5" id="KW-0677">Repeat</keyword>
<dbReference type="EMBL" id="CP016895">
    <property type="protein sequence ID" value="AOA58609.1"/>
    <property type="molecule type" value="Genomic_DNA"/>
</dbReference>
<evidence type="ECO:0000313" key="9">
    <source>
        <dbReference type="EMBL" id="AOA58609.1"/>
    </source>
</evidence>
<accession>A0A1B2M0B6</accession>
<keyword evidence="6" id="KW-0046">Antibiotic resistance</keyword>
<dbReference type="Proteomes" id="UP000093391">
    <property type="component" value="Chromosome"/>
</dbReference>
<sequence length="216" mass="23997">MSNSKHWSQVEYLHQTHSNPNIHIKGTTSYYSNAWTGNFEDSVVRYLYGDAYSLQAWQPQWPIDQLYIGSHVCIGAEAVILMGGNHTHRMDWFSLYPFLESIVDAYQMKGDTHIGDGAWIGMRAMIMPGVTIGEGAVIASGSIVSKDVAPYQVVAGNPAKVIKSRFDKDTIAQLLRLKLYDLSPAQFAQLQPLLTQNDLGALRQAYADISSSSKLQ</sequence>
<dbReference type="PROSITE" id="PS00101">
    <property type="entry name" value="HEXAPEP_TRANSFERASES"/>
    <property type="match status" value="1"/>
</dbReference>
<dbReference type="EC" id="2.3.1.28" evidence="2"/>
<keyword evidence="4 9" id="KW-0808">Transferase</keyword>
<dbReference type="RefSeq" id="WP_067555372.1">
    <property type="nucleotide sequence ID" value="NZ_CP016895.1"/>
</dbReference>
<proteinExistence type="inferred from homology"/>
<dbReference type="InterPro" id="IPR011004">
    <property type="entry name" value="Trimer_LpxA-like_sf"/>
</dbReference>
<gene>
    <name evidence="9" type="ORF">BFG52_09765</name>
</gene>
<evidence type="ECO:0000256" key="2">
    <source>
        <dbReference type="ARBA" id="ARBA00013235"/>
    </source>
</evidence>
<comment type="similarity">
    <text evidence="1">Belongs to the transferase hexapeptide repeat family.</text>
</comment>
<dbReference type="InterPro" id="IPR018357">
    <property type="entry name" value="Hexapep_transf_CS"/>
</dbReference>
<dbReference type="CDD" id="cd03349">
    <property type="entry name" value="LbH_XAT"/>
    <property type="match status" value="1"/>
</dbReference>
<keyword evidence="7" id="KW-0012">Acyltransferase</keyword>
<protein>
    <recommendedName>
        <fullName evidence="3">Chloramphenicol acetyltransferase</fullName>
        <ecNumber evidence="2">2.3.1.28</ecNumber>
    </recommendedName>
</protein>
<dbReference type="GO" id="GO:0008811">
    <property type="term" value="F:chloramphenicol O-acetyltransferase activity"/>
    <property type="evidence" value="ECO:0007669"/>
    <property type="project" value="UniProtKB-EC"/>
</dbReference>
<name>A0A1B2M0B6_9GAMM</name>
<evidence type="ECO:0000256" key="7">
    <source>
        <dbReference type="ARBA" id="ARBA00023315"/>
    </source>
</evidence>
<dbReference type="InterPro" id="IPR050179">
    <property type="entry name" value="Trans_hexapeptide_repeat"/>
</dbReference>
<evidence type="ECO:0000256" key="8">
    <source>
        <dbReference type="ARBA" id="ARBA00047633"/>
    </source>
</evidence>
<evidence type="ECO:0000256" key="6">
    <source>
        <dbReference type="ARBA" id="ARBA00023251"/>
    </source>
</evidence>
<dbReference type="STRING" id="1789224.BFG52_09765"/>
<dbReference type="InterPro" id="IPR001451">
    <property type="entry name" value="Hexapep"/>
</dbReference>
<evidence type="ECO:0000256" key="5">
    <source>
        <dbReference type="ARBA" id="ARBA00022737"/>
    </source>
</evidence>
<dbReference type="AlphaFoldDB" id="A0A1B2M0B6"/>
<dbReference type="PANTHER" id="PTHR43300:SF12">
    <property type="entry name" value="CHLORAMPHENICOL ACETYLTRANSFERASE"/>
    <property type="match status" value="1"/>
</dbReference>
<evidence type="ECO:0000256" key="1">
    <source>
        <dbReference type="ARBA" id="ARBA00007274"/>
    </source>
</evidence>
<reference evidence="9 10" key="1">
    <citation type="submission" date="2016-08" db="EMBL/GenBank/DDBJ databases">
        <authorList>
            <person name="Seilhamer J.J."/>
        </authorList>
    </citation>
    <scope>NUCLEOTIDE SEQUENCE [LARGE SCALE GENOMIC DNA]</scope>
    <source>
        <strain evidence="9 10">BRTC-1</strain>
    </source>
</reference>
<comment type="catalytic activity">
    <reaction evidence="8">
        <text>chloramphenicol + acetyl-CoA = chloramphenicol 3-acetate + CoA</text>
        <dbReference type="Rhea" id="RHEA:18421"/>
        <dbReference type="ChEBI" id="CHEBI:16730"/>
        <dbReference type="ChEBI" id="CHEBI:17698"/>
        <dbReference type="ChEBI" id="CHEBI:57287"/>
        <dbReference type="ChEBI" id="CHEBI:57288"/>
        <dbReference type="EC" id="2.3.1.28"/>
    </reaction>
</comment>
<dbReference type="PANTHER" id="PTHR43300">
    <property type="entry name" value="ACETYLTRANSFERASE"/>
    <property type="match status" value="1"/>
</dbReference>
<evidence type="ECO:0000256" key="3">
    <source>
        <dbReference type="ARBA" id="ARBA00020291"/>
    </source>
</evidence>
<dbReference type="Pfam" id="PF00132">
    <property type="entry name" value="Hexapep"/>
    <property type="match status" value="1"/>
</dbReference>